<organism evidence="2 3">
    <name type="scientific">Ficus carica</name>
    <name type="common">Common fig</name>
    <dbReference type="NCBI Taxonomy" id="3494"/>
    <lineage>
        <taxon>Eukaryota</taxon>
        <taxon>Viridiplantae</taxon>
        <taxon>Streptophyta</taxon>
        <taxon>Embryophyta</taxon>
        <taxon>Tracheophyta</taxon>
        <taxon>Spermatophyta</taxon>
        <taxon>Magnoliopsida</taxon>
        <taxon>eudicotyledons</taxon>
        <taxon>Gunneridae</taxon>
        <taxon>Pentapetalae</taxon>
        <taxon>rosids</taxon>
        <taxon>fabids</taxon>
        <taxon>Rosales</taxon>
        <taxon>Moraceae</taxon>
        <taxon>Ficeae</taxon>
        <taxon>Ficus</taxon>
    </lineage>
</organism>
<proteinExistence type="predicted"/>
<dbReference type="InterPro" id="IPR014811">
    <property type="entry name" value="ArgoL1"/>
</dbReference>
<comment type="caution">
    <text evidence="2">The sequence shown here is derived from an EMBL/GenBank/DDBJ whole genome shotgun (WGS) entry which is preliminary data.</text>
</comment>
<dbReference type="Proteomes" id="UP001187192">
    <property type="component" value="Unassembled WGS sequence"/>
</dbReference>
<dbReference type="AlphaFoldDB" id="A0AA88E9T8"/>
<dbReference type="Pfam" id="PF16486">
    <property type="entry name" value="ArgoN"/>
    <property type="match status" value="1"/>
</dbReference>
<feature type="domain" description="Argonaute linker 1" evidence="1">
    <location>
        <begin position="103"/>
        <end position="155"/>
    </location>
</feature>
<accession>A0AA88E9T8</accession>
<dbReference type="SMART" id="SM01163">
    <property type="entry name" value="DUF1785"/>
    <property type="match status" value="1"/>
</dbReference>
<sequence length="189" mass="21674">MSQLVHMFRASHLGSRRPAYDGRKSLYTAGQLPFESKEFIVKLVENDGQANRERDFKVTIKFASKPDLHHLREFLGSRQLDCPQETIQVLDVVLRGKPSKNYVAVGRSFFHPSLGPKGELGDGIEFWRGYYQILRPTQMGLSLNIDVSARAFFEPIAVSDFLIKHFNSRDPSTPLSEHERLKVFLYSIF</sequence>
<protein>
    <recommendedName>
        <fullName evidence="1">Argonaute linker 1 domain-containing protein</fullName>
    </recommendedName>
</protein>
<dbReference type="InterPro" id="IPR036085">
    <property type="entry name" value="PAZ_dom_sf"/>
</dbReference>
<keyword evidence="3" id="KW-1185">Reference proteome</keyword>
<dbReference type="PANTHER" id="PTHR22891">
    <property type="entry name" value="EUKARYOTIC TRANSLATION INITIATION FACTOR 2C"/>
    <property type="match status" value="1"/>
</dbReference>
<name>A0AA88E9T8_FICCA</name>
<gene>
    <name evidence="2" type="ORF">TIFTF001_037471</name>
</gene>
<evidence type="ECO:0000259" key="1">
    <source>
        <dbReference type="SMART" id="SM01163"/>
    </source>
</evidence>
<evidence type="ECO:0000313" key="2">
    <source>
        <dbReference type="EMBL" id="GMN68416.1"/>
    </source>
</evidence>
<dbReference type="InterPro" id="IPR032474">
    <property type="entry name" value="Argonaute_N"/>
</dbReference>
<dbReference type="EMBL" id="BTGU01000609">
    <property type="protein sequence ID" value="GMN68416.1"/>
    <property type="molecule type" value="Genomic_DNA"/>
</dbReference>
<reference evidence="2" key="1">
    <citation type="submission" date="2023-07" db="EMBL/GenBank/DDBJ databases">
        <title>draft genome sequence of fig (Ficus carica).</title>
        <authorList>
            <person name="Takahashi T."/>
            <person name="Nishimura K."/>
        </authorList>
    </citation>
    <scope>NUCLEOTIDE SEQUENCE</scope>
</reference>
<evidence type="ECO:0000313" key="3">
    <source>
        <dbReference type="Proteomes" id="UP001187192"/>
    </source>
</evidence>
<dbReference type="SUPFAM" id="SSF101690">
    <property type="entry name" value="PAZ domain"/>
    <property type="match status" value="1"/>
</dbReference>
<dbReference type="Pfam" id="PF08699">
    <property type="entry name" value="ArgoL1"/>
    <property type="match status" value="1"/>
</dbReference>